<protein>
    <submittedName>
        <fullName evidence="3">3-oxoadipate enol-lactonase</fullName>
        <ecNumber evidence="3">3.1.1.24</ecNumber>
    </submittedName>
</protein>
<dbReference type="Proteomes" id="UP000250462">
    <property type="component" value="Unassembled WGS sequence"/>
</dbReference>
<accession>A0A329QP44</accession>
<dbReference type="SUPFAM" id="SSF53474">
    <property type="entry name" value="alpha/beta-Hydrolases"/>
    <property type="match status" value="1"/>
</dbReference>
<dbReference type="GO" id="GO:0016020">
    <property type="term" value="C:membrane"/>
    <property type="evidence" value="ECO:0007669"/>
    <property type="project" value="TreeGrafter"/>
</dbReference>
<keyword evidence="4" id="KW-1185">Reference proteome</keyword>
<reference evidence="3 4" key="1">
    <citation type="submission" date="2018-06" db="EMBL/GenBank/DDBJ databases">
        <title>Phytoactinopolyspora halophila sp. nov., a novel halophilic actinomycete isolated from a saline soil in China.</title>
        <authorList>
            <person name="Tang S.-K."/>
        </authorList>
    </citation>
    <scope>NUCLEOTIDE SEQUENCE [LARGE SCALE GENOMIC DNA]</scope>
    <source>
        <strain evidence="3 4">YIM 96934</strain>
    </source>
</reference>
<dbReference type="InterPro" id="IPR026968">
    <property type="entry name" value="PcaD/CatD"/>
</dbReference>
<name>A0A329QP44_9ACTN</name>
<dbReference type="GO" id="GO:0047570">
    <property type="term" value="F:3-oxoadipate enol-lactonase activity"/>
    <property type="evidence" value="ECO:0007669"/>
    <property type="project" value="UniProtKB-EC"/>
</dbReference>
<evidence type="ECO:0000313" key="3">
    <source>
        <dbReference type="EMBL" id="RAW14023.1"/>
    </source>
</evidence>
<evidence type="ECO:0000313" key="4">
    <source>
        <dbReference type="Proteomes" id="UP000250462"/>
    </source>
</evidence>
<dbReference type="AlphaFoldDB" id="A0A329QP44"/>
<feature type="domain" description="AB hydrolase-1" evidence="2">
    <location>
        <begin position="28"/>
        <end position="255"/>
    </location>
</feature>
<dbReference type="PANTHER" id="PTHR43798">
    <property type="entry name" value="MONOACYLGLYCEROL LIPASE"/>
    <property type="match status" value="1"/>
</dbReference>
<dbReference type="EC" id="3.1.1.24" evidence="3"/>
<dbReference type="InterPro" id="IPR000073">
    <property type="entry name" value="AB_hydrolase_1"/>
</dbReference>
<dbReference type="GO" id="GO:0042952">
    <property type="term" value="P:beta-ketoadipate pathway"/>
    <property type="evidence" value="ECO:0007669"/>
    <property type="project" value="InterPro"/>
</dbReference>
<keyword evidence="1 3" id="KW-0378">Hydrolase</keyword>
<comment type="caution">
    <text evidence="3">The sequence shown here is derived from an EMBL/GenBank/DDBJ whole genome shotgun (WGS) entry which is preliminary data.</text>
</comment>
<dbReference type="NCBIfam" id="TIGR02427">
    <property type="entry name" value="protocat_pcaD"/>
    <property type="match status" value="1"/>
</dbReference>
<evidence type="ECO:0000256" key="1">
    <source>
        <dbReference type="ARBA" id="ARBA00022801"/>
    </source>
</evidence>
<sequence>MRTSSVHDHRRGRRGGLAYDVHGPDDAPVLVLGSSLGTTRHMWEPQLRTFCESFRVVRYDHLGHGSSAVPPGPYTLDQLTAELVALLDELQVDRAHLAGLSLGGMLALHCAATLPERVERLAVVCSSAHMPPADAWYERASMVRARGTDAALPAARSRWFTPAFSSTSQANTLYTQLLETPAEGYAGCCAAIATMDLRPLLPRIAAPTLVIAGAEDPATPVDHARTISEGIANAGTPARLEVVEGAAHLASVERPDRVGQLILDHLRSEPN</sequence>
<dbReference type="EMBL" id="QMIG01000010">
    <property type="protein sequence ID" value="RAW14023.1"/>
    <property type="molecule type" value="Genomic_DNA"/>
</dbReference>
<gene>
    <name evidence="3" type="primary">pcaD</name>
    <name evidence="3" type="ORF">DPM12_11345</name>
</gene>
<organism evidence="3 4">
    <name type="scientific">Phytoactinopolyspora halophila</name>
    <dbReference type="NCBI Taxonomy" id="1981511"/>
    <lineage>
        <taxon>Bacteria</taxon>
        <taxon>Bacillati</taxon>
        <taxon>Actinomycetota</taxon>
        <taxon>Actinomycetes</taxon>
        <taxon>Jiangellales</taxon>
        <taxon>Jiangellaceae</taxon>
        <taxon>Phytoactinopolyspora</taxon>
    </lineage>
</organism>
<dbReference type="InterPro" id="IPR050266">
    <property type="entry name" value="AB_hydrolase_sf"/>
</dbReference>
<proteinExistence type="predicted"/>
<dbReference type="Gene3D" id="3.40.50.1820">
    <property type="entry name" value="alpha/beta hydrolase"/>
    <property type="match status" value="1"/>
</dbReference>
<dbReference type="Pfam" id="PF00561">
    <property type="entry name" value="Abhydrolase_1"/>
    <property type="match status" value="1"/>
</dbReference>
<dbReference type="OrthoDB" id="9802489at2"/>
<evidence type="ECO:0000259" key="2">
    <source>
        <dbReference type="Pfam" id="PF00561"/>
    </source>
</evidence>
<dbReference type="PANTHER" id="PTHR43798:SF31">
    <property type="entry name" value="AB HYDROLASE SUPERFAMILY PROTEIN YCLE"/>
    <property type="match status" value="1"/>
</dbReference>
<dbReference type="RefSeq" id="WP_112258445.1">
    <property type="nucleotide sequence ID" value="NZ_QMIG01000010.1"/>
</dbReference>
<dbReference type="PRINTS" id="PR00111">
    <property type="entry name" value="ABHYDROLASE"/>
</dbReference>
<dbReference type="InterPro" id="IPR029058">
    <property type="entry name" value="AB_hydrolase_fold"/>
</dbReference>